<feature type="domain" description="Glycosyltransferase 2-like" evidence="1">
    <location>
        <begin position="106"/>
        <end position="243"/>
    </location>
</feature>
<dbReference type="Pfam" id="PF00535">
    <property type="entry name" value="Glycos_transf_2"/>
    <property type="match status" value="2"/>
</dbReference>
<evidence type="ECO:0000313" key="3">
    <source>
        <dbReference type="Proteomes" id="UP000468388"/>
    </source>
</evidence>
<dbReference type="GO" id="GO:0016740">
    <property type="term" value="F:transferase activity"/>
    <property type="evidence" value="ECO:0007669"/>
    <property type="project" value="UniProtKB-KW"/>
</dbReference>
<protein>
    <submittedName>
        <fullName evidence="2">Glycosyltransferase</fullName>
    </submittedName>
</protein>
<dbReference type="InterPro" id="IPR050834">
    <property type="entry name" value="Glycosyltransf_2"/>
</dbReference>
<dbReference type="AlphaFoldDB" id="A0A6N8J7E5"/>
<dbReference type="PANTHER" id="PTHR43685">
    <property type="entry name" value="GLYCOSYLTRANSFERASE"/>
    <property type="match status" value="1"/>
</dbReference>
<keyword evidence="3" id="KW-1185">Reference proteome</keyword>
<evidence type="ECO:0000259" key="1">
    <source>
        <dbReference type="Pfam" id="PF00535"/>
    </source>
</evidence>
<organism evidence="2 3">
    <name type="scientific">Chitinophaga oryziterrae</name>
    <dbReference type="NCBI Taxonomy" id="1031224"/>
    <lineage>
        <taxon>Bacteria</taxon>
        <taxon>Pseudomonadati</taxon>
        <taxon>Bacteroidota</taxon>
        <taxon>Chitinophagia</taxon>
        <taxon>Chitinophagales</taxon>
        <taxon>Chitinophagaceae</taxon>
        <taxon>Chitinophaga</taxon>
    </lineage>
</organism>
<proteinExistence type="predicted"/>
<comment type="caution">
    <text evidence="2">The sequence shown here is derived from an EMBL/GenBank/DDBJ whole genome shotgun (WGS) entry which is preliminary data.</text>
</comment>
<dbReference type="Gene3D" id="3.90.550.10">
    <property type="entry name" value="Spore Coat Polysaccharide Biosynthesis Protein SpsA, Chain A"/>
    <property type="match status" value="2"/>
</dbReference>
<reference evidence="2 3" key="1">
    <citation type="submission" date="2019-12" db="EMBL/GenBank/DDBJ databases">
        <title>The draft genomic sequence of strain Chitinophaga oryziterrae JCM 16595.</title>
        <authorList>
            <person name="Zhang X."/>
        </authorList>
    </citation>
    <scope>NUCLEOTIDE SEQUENCE [LARGE SCALE GENOMIC DNA]</scope>
    <source>
        <strain evidence="2 3">JCM 16595</strain>
    </source>
</reference>
<accession>A0A6N8J7E5</accession>
<dbReference type="InterPro" id="IPR029044">
    <property type="entry name" value="Nucleotide-diphossugar_trans"/>
</dbReference>
<dbReference type="EMBL" id="WRXO01000001">
    <property type="protein sequence ID" value="MVT40159.1"/>
    <property type="molecule type" value="Genomic_DNA"/>
</dbReference>
<keyword evidence="2" id="KW-0808">Transferase</keyword>
<evidence type="ECO:0000313" key="2">
    <source>
        <dbReference type="EMBL" id="MVT40159.1"/>
    </source>
</evidence>
<dbReference type="InterPro" id="IPR001173">
    <property type="entry name" value="Glyco_trans_2-like"/>
</dbReference>
<dbReference type="PANTHER" id="PTHR43685:SF11">
    <property type="entry name" value="GLYCOSYLTRANSFERASE TAGX-RELATED"/>
    <property type="match status" value="1"/>
</dbReference>
<dbReference type="Proteomes" id="UP000468388">
    <property type="component" value="Unassembled WGS sequence"/>
</dbReference>
<dbReference type="RefSeq" id="WP_157298786.1">
    <property type="nucleotide sequence ID" value="NZ_BAAAZB010000005.1"/>
</dbReference>
<sequence>MHTFSPYTIEHLQLKELDDDLLNRADNTYLVCWSDELPLGHLWCKAAEGQNNRKRINEVLRPVLTHYLPISAEWEHLLEEGKYSAVSSLLSQKKIIPESDPQQRISVVICTRNRPSAIQNCLLSLTKCADKDVEIIVIDNAPDNNLTELAVAKFPGVKYVQEKRKGLDIARNTGARHASHNIIAYTDDDVLIPSNWIRNIRSCFDDPLTMAVTGLILPAELKTYSQFVFERDWSFNKGYLPRVFDHRYFLDNIDTGVPAWDIGAGANMAFRKEAFQLAGLFDERLDVGASGCSGDSEMWYRILAEGWNCNYYPHLYVYHQHRSTMKELHSQLYHYMRGHISALLVQHENYQHAGDLYRIRKGFPAYYYSRIKSYLRRDSSRDHSGLLKEIKGCIAGWKYYKANQHRKRHDIYPFPEQLLQKVVVSAETIVSVIIPCYNYGRFLKQAIDSVFGQSHQNVEVIVVDDGSDDETPAICQAYGDWIKYVRVERVGLSAARNIGVQFSKGDFVVFLDADDILYESALELNLYYFNFYGDVAFVSGGHQRIDEEGIDLPGITNEAKHENSYWALLQGNYIGMESSIMYRRDLFFHFHFDTSLKSCEDYDLNLRIARIFPVFSHTEVIAYYRIHSGNMSLNKEVMKKTALAVLRTQEKLLLNEEERQAHKAGLENWERFYE</sequence>
<name>A0A6N8J7E5_9BACT</name>
<feature type="domain" description="Glycosyltransferase 2-like" evidence="1">
    <location>
        <begin position="431"/>
        <end position="586"/>
    </location>
</feature>
<gene>
    <name evidence="2" type="ORF">GO495_06165</name>
</gene>
<dbReference type="SUPFAM" id="SSF53448">
    <property type="entry name" value="Nucleotide-diphospho-sugar transferases"/>
    <property type="match status" value="2"/>
</dbReference>
<dbReference type="OrthoDB" id="6638511at2"/>